<evidence type="ECO:0000313" key="2">
    <source>
        <dbReference type="Proteomes" id="UP000592780"/>
    </source>
</evidence>
<protein>
    <submittedName>
        <fullName evidence="1">Uncharacterized protein</fullName>
    </submittedName>
</protein>
<keyword evidence="2" id="KW-1185">Reference proteome</keyword>
<proteinExistence type="predicted"/>
<accession>A0A7W8Q7M9</accession>
<name>A0A7W8Q7M9_PARAM</name>
<dbReference type="EMBL" id="JACHDD010000004">
    <property type="protein sequence ID" value="MBB5424758.1"/>
    <property type="molecule type" value="Genomic_DNA"/>
</dbReference>
<reference evidence="1 2" key="1">
    <citation type="submission" date="2020-08" db="EMBL/GenBank/DDBJ databases">
        <title>Genomic Encyclopedia of Type Strains, Phase IV (KMG-V): Genome sequencing to study the core and pangenomes of soil and plant-associated prokaryotes.</title>
        <authorList>
            <person name="Whitman W."/>
        </authorList>
    </citation>
    <scope>NUCLEOTIDE SEQUENCE [LARGE SCALE GENOMIC DNA]</scope>
    <source>
        <strain evidence="1 2">JPY158</strain>
    </source>
</reference>
<dbReference type="Proteomes" id="UP000592780">
    <property type="component" value="Unassembled WGS sequence"/>
</dbReference>
<comment type="caution">
    <text evidence="1">The sequence shown here is derived from an EMBL/GenBank/DDBJ whole genome shotgun (WGS) entry which is preliminary data.</text>
</comment>
<dbReference type="AlphaFoldDB" id="A0A7W8Q7M9"/>
<sequence length="113" mass="12295">MAGMKHDAWRQTCSRVDPVESCGGERRRKRNASRAYIVRAGMAGGLIWVKHLGPTDSVQQSPGYENNADASMSAIFSSSSRRVSHARLIVAPWVIHTASEMNARLPSAMKAVG</sequence>
<evidence type="ECO:0000313" key="1">
    <source>
        <dbReference type="EMBL" id="MBB5424758.1"/>
    </source>
</evidence>
<organism evidence="1 2">
    <name type="scientific">Paraburkholderia atlantica</name>
    <dbReference type="NCBI Taxonomy" id="2654982"/>
    <lineage>
        <taxon>Bacteria</taxon>
        <taxon>Pseudomonadati</taxon>
        <taxon>Pseudomonadota</taxon>
        <taxon>Betaproteobacteria</taxon>
        <taxon>Burkholderiales</taxon>
        <taxon>Burkholderiaceae</taxon>
        <taxon>Paraburkholderia</taxon>
    </lineage>
</organism>
<gene>
    <name evidence="1" type="ORF">HDG40_002903</name>
</gene>